<keyword evidence="8 15" id="KW-0547">Nucleotide-binding</keyword>
<dbReference type="InterPro" id="IPR033709">
    <property type="entry name" value="Anticodon_Ile_ABEc"/>
</dbReference>
<protein>
    <recommendedName>
        <fullName evidence="15">Isoleucine--tRNA ligase</fullName>
        <ecNumber evidence="15">6.1.1.5</ecNumber>
    </recommendedName>
    <alternativeName>
        <fullName evidence="15">Isoleucyl-tRNA synthetase</fullName>
        <shortName evidence="15">IleRS</shortName>
    </alternativeName>
</protein>
<dbReference type="SUPFAM" id="SSF52374">
    <property type="entry name" value="Nucleotidylyl transferase"/>
    <property type="match status" value="1"/>
</dbReference>
<keyword evidence="9 15" id="KW-0862">Zinc</keyword>
<dbReference type="GO" id="GO:0005737">
    <property type="term" value="C:cytoplasm"/>
    <property type="evidence" value="ECO:0007669"/>
    <property type="project" value="UniProtKB-SubCell"/>
</dbReference>
<evidence type="ECO:0000256" key="13">
    <source>
        <dbReference type="ARBA" id="ARBA00025217"/>
    </source>
</evidence>
<dbReference type="PANTHER" id="PTHR42780:SF1">
    <property type="entry name" value="ISOLEUCINE--TRNA LIGASE, CYTOPLASMIC"/>
    <property type="match status" value="1"/>
</dbReference>
<evidence type="ECO:0000256" key="14">
    <source>
        <dbReference type="ARBA" id="ARBA00048359"/>
    </source>
</evidence>
<feature type="binding site" evidence="17">
    <location>
        <position position="568"/>
    </location>
    <ligand>
        <name>substrate</name>
    </ligand>
</feature>
<evidence type="ECO:0000256" key="1">
    <source>
        <dbReference type="ARBA" id="ARBA00001947"/>
    </source>
</evidence>
<dbReference type="GO" id="GO:0005524">
    <property type="term" value="F:ATP binding"/>
    <property type="evidence" value="ECO:0007669"/>
    <property type="project" value="UniProtKB-UniRule"/>
</dbReference>
<feature type="domain" description="Methionyl/Valyl/Leucyl/Isoleucyl-tRNA synthetase anticodon-binding" evidence="19">
    <location>
        <begin position="915"/>
        <end position="1066"/>
    </location>
</feature>
<comment type="subunit">
    <text evidence="4 15">Monomer.</text>
</comment>
<dbReference type="CDD" id="cd07961">
    <property type="entry name" value="Anticodon_Ia_Ile_ABEc"/>
    <property type="match status" value="1"/>
</dbReference>
<dbReference type="HAMAP" id="MF_02003">
    <property type="entry name" value="Ile_tRNA_synth_type2"/>
    <property type="match status" value="1"/>
</dbReference>
<dbReference type="SUPFAM" id="SSF47323">
    <property type="entry name" value="Anticodon-binding domain of a subclass of class I aminoacyl-tRNA synthetases"/>
    <property type="match status" value="1"/>
</dbReference>
<feature type="active site" description="Proton donor/acceptor" evidence="16">
    <location>
        <position position="592"/>
    </location>
</feature>
<dbReference type="Gene3D" id="3.40.50.620">
    <property type="entry name" value="HUPs"/>
    <property type="match status" value="3"/>
</dbReference>
<feature type="domain" description="Aminoacyl-tRNA synthetase class Ia" evidence="18">
    <location>
        <begin position="677"/>
        <end position="852"/>
    </location>
</feature>
<dbReference type="EMBL" id="PEYD01000036">
    <property type="protein sequence ID" value="PIS39468.1"/>
    <property type="molecule type" value="Genomic_DNA"/>
</dbReference>
<dbReference type="Pfam" id="PF08264">
    <property type="entry name" value="Anticodon_1"/>
    <property type="match status" value="1"/>
</dbReference>
<evidence type="ECO:0000256" key="3">
    <source>
        <dbReference type="ARBA" id="ARBA00007078"/>
    </source>
</evidence>
<dbReference type="InterPro" id="IPR009080">
    <property type="entry name" value="tRNAsynth_Ia_anticodon-bd"/>
</dbReference>
<dbReference type="InterPro" id="IPR013155">
    <property type="entry name" value="M/V/L/I-tRNA-synth_anticd-bd"/>
</dbReference>
<evidence type="ECO:0000256" key="4">
    <source>
        <dbReference type="ARBA" id="ARBA00011245"/>
    </source>
</evidence>
<dbReference type="GO" id="GO:0008270">
    <property type="term" value="F:zinc ion binding"/>
    <property type="evidence" value="ECO:0007669"/>
    <property type="project" value="UniProtKB-UniRule"/>
</dbReference>
<sequence>MEIDFPKLENRILRYWKKNRIFEKSIERRKRARDFVFYEGPPTANGRPGIHHVLSRVFKDIIPRYKTMRGFRVLRKGGWDTHGLPVELEIEKKLGLKAKKEIEKYGLAKFNKKCRQSVWEYKKEWEKLTERIAFWLDMKNPYITYEREYIESVWWILKEIYRKGLLYKDYKVVPYCPRCGTSLSSHEVALGYKTVKDLAVIVKFPITEQKFINKYCRGKPTSFLAWTTTPWSLPTTMALAIGADYNYVAVNVKEEQIICLKERLGYIMSHLPGVKYEIINEFKGKEMEHISYKHPFGEFYQEREKIRDNPNVYKTHITDYVGIEEGAGIVTINGAFGEIDMEASKKIGLPVLVNVKTDGTFAEEMGEFAGMQVKPREDRGKTDVELIKYLDRKSFLFAKEKYEHSYPFCWRCNSPLLYYAKKSWFIKMTKVKEDLIKNNQKINWAPKYIKEGRFGEWLREVRDWTLSRERYWGTPLPIWQCQIGKNQKLCDNVVVIGSKEDLLSQKFSTNNYFLFRHGHSLRQVTNLADSLPDSRMPLTKKGINEVKKAAKKIKNKKIALIFSSDILRAKETAEILAKETGAKIIFDKRLREVNVGIFNGKDSKLVWDYLSKKKNLSAAKIPKGESLMAVRKRVYDFLEKIDKEQEGKNILIVSHEFPLTVLEKTLAGLSLEEIIKWRRENRSQLIRTGHWRKVEFKKLPLNQKGELDFHRPYIDEVKFFCQKCGETMERVPEVIDCWFDSGSMPFGQAHWPFAWPQIKNEKLKIKNYIKKGFQFPADYICEGVDQTRGWFYTLLAISTLLDFGPAYKNVISLGHVLDEKGEKMSKSRGNTVDPSSIIEKYGADATRWYFWTINQPGDSKLFLEKDVEQALKKFILTFWNCCTFFETYVSKKEFSIFNFQFSNKSQIRNPKHVLDKWIISRLNSLILEATQKLDKYDITGAARAIEGFTINDLSLWYIRRSRRRFQRPENKKELQESSATLNYVLLTLSKLTAPFIPFLSEEIYNNLQLTTYNLQQSVHLEDWPKVNKKLIDKKLEENMEKVREVVAQALAERAKASIKVRQPLSKLKIKNEKLKMNDELLDLLKEEVNVKEIIFDSKIKSEVELDTKITAELKEEGIIREVSRHIQGMRKKMGLKPKDKILVFYFGSQNLNEILTKNEKVIVEEGKIKDFQIRAAPKESLRLPTGREDKKVFNIEKEFEIDRQKLWLGIKKR</sequence>
<reference evidence="21" key="1">
    <citation type="submission" date="2017-09" db="EMBL/GenBank/DDBJ databases">
        <title>Depth-based differentiation of microbial function through sediment-hosted aquifers and enrichment of novel symbionts in the deep terrestrial subsurface.</title>
        <authorList>
            <person name="Probst A.J."/>
            <person name="Ladd B."/>
            <person name="Jarett J.K."/>
            <person name="Geller-Mcgrath D.E."/>
            <person name="Sieber C.M.K."/>
            <person name="Emerson J.B."/>
            <person name="Anantharaman K."/>
            <person name="Thomas B.C."/>
            <person name="Malmstrom R."/>
            <person name="Stieglmeier M."/>
            <person name="Klingl A."/>
            <person name="Woyke T."/>
            <person name="Ryan C.M."/>
            <person name="Banfield J.F."/>
        </authorList>
    </citation>
    <scope>NUCLEOTIDE SEQUENCE [LARGE SCALE GENOMIC DNA]</scope>
</reference>
<evidence type="ECO:0000256" key="5">
    <source>
        <dbReference type="ARBA" id="ARBA00022490"/>
    </source>
</evidence>
<dbReference type="Gene3D" id="3.90.740.10">
    <property type="entry name" value="Valyl/Leucyl/Isoleucyl-tRNA synthetase, editing domain"/>
    <property type="match status" value="1"/>
</dbReference>
<dbReference type="GO" id="GO:0002161">
    <property type="term" value="F:aminoacyl-tRNA deacylase activity"/>
    <property type="evidence" value="ECO:0007669"/>
    <property type="project" value="InterPro"/>
</dbReference>
<dbReference type="InterPro" id="IPR002301">
    <property type="entry name" value="Ile-tRNA-ligase"/>
</dbReference>
<dbReference type="SUPFAM" id="SSF50677">
    <property type="entry name" value="ValRS/IleRS/LeuRS editing domain"/>
    <property type="match status" value="1"/>
</dbReference>
<dbReference type="SUPFAM" id="SSF53254">
    <property type="entry name" value="Phosphoglycerate mutase-like"/>
    <property type="match status" value="1"/>
</dbReference>
<keyword evidence="12 15" id="KW-0030">Aminoacyl-tRNA synthetase</keyword>
<evidence type="ECO:0000256" key="8">
    <source>
        <dbReference type="ARBA" id="ARBA00022741"/>
    </source>
</evidence>
<evidence type="ECO:0000259" key="19">
    <source>
        <dbReference type="Pfam" id="PF08264"/>
    </source>
</evidence>
<comment type="similarity">
    <text evidence="3 15">Belongs to the class-I aminoacyl-tRNA synthetase family. IleS type 2 subfamily.</text>
</comment>
<evidence type="ECO:0000256" key="12">
    <source>
        <dbReference type="ARBA" id="ARBA00023146"/>
    </source>
</evidence>
<evidence type="ECO:0000256" key="15">
    <source>
        <dbReference type="HAMAP-Rule" id="MF_02003"/>
    </source>
</evidence>
<comment type="cofactor">
    <cofactor evidence="1 15">
        <name>Zn(2+)</name>
        <dbReference type="ChEBI" id="CHEBI:29105"/>
    </cofactor>
</comment>
<evidence type="ECO:0000256" key="16">
    <source>
        <dbReference type="PIRSR" id="PIRSR613078-1"/>
    </source>
</evidence>
<dbReference type="PRINTS" id="PR00984">
    <property type="entry name" value="TRNASYNTHILE"/>
</dbReference>
<dbReference type="Proteomes" id="UP000230088">
    <property type="component" value="Unassembled WGS sequence"/>
</dbReference>
<evidence type="ECO:0000256" key="6">
    <source>
        <dbReference type="ARBA" id="ARBA00022598"/>
    </source>
</evidence>
<comment type="function">
    <text evidence="13 15">Catalyzes the attachment of isoleucine to tRNA(Ile). As IleRS can inadvertently accommodate and process structurally similar amino acids such as valine, to avoid such errors it has two additional distinct tRNA(Ile)-dependent editing activities. One activity is designated as 'pretransfer' editing and involves the hydrolysis of activated Val-AMP. The other activity is designated 'posttransfer' editing and involves deacylation of mischarged Val-tRNA(Ile).</text>
</comment>
<evidence type="ECO:0000256" key="17">
    <source>
        <dbReference type="PIRSR" id="PIRSR613078-2"/>
    </source>
</evidence>
<evidence type="ECO:0000256" key="11">
    <source>
        <dbReference type="ARBA" id="ARBA00022917"/>
    </source>
</evidence>
<feature type="active site" description="Tele-phosphohistidine intermediate" evidence="16">
    <location>
        <position position="517"/>
    </location>
</feature>
<name>A0A2H0YLU6_9BACT</name>
<dbReference type="GO" id="GO:0004822">
    <property type="term" value="F:isoleucine-tRNA ligase activity"/>
    <property type="evidence" value="ECO:0007669"/>
    <property type="project" value="UniProtKB-UniRule"/>
</dbReference>
<comment type="subcellular location">
    <subcellularLocation>
        <location evidence="2 15">Cytoplasm</location>
    </subcellularLocation>
</comment>
<dbReference type="EC" id="6.1.1.5" evidence="15"/>
<feature type="short sequence motif" description="'HIGH' region" evidence="15">
    <location>
        <begin position="42"/>
        <end position="52"/>
    </location>
</feature>
<comment type="domain">
    <text evidence="15">IleRS has two distinct active sites: one for aminoacylation and one for editing. The misactivated valine is translocated from the active site to the editing site, which sterically excludes the correctly activated isoleucine. The single editing site contains two valyl binding pockets, one specific for each substrate (Val-AMP or Val-tRNA(Ile)).</text>
</comment>
<dbReference type="InterPro" id="IPR014729">
    <property type="entry name" value="Rossmann-like_a/b/a_fold"/>
</dbReference>
<feature type="short sequence motif" description="'KMSKS' region" evidence="15">
    <location>
        <begin position="823"/>
        <end position="827"/>
    </location>
</feature>
<keyword evidence="6 15" id="KW-0436">Ligase</keyword>
<dbReference type="InterPro" id="IPR029033">
    <property type="entry name" value="His_PPase_superfam"/>
</dbReference>
<keyword evidence="7 15" id="KW-0479">Metal-binding</keyword>
<keyword evidence="11 15" id="KW-0648">Protein biosynthesis</keyword>
<evidence type="ECO:0000313" key="20">
    <source>
        <dbReference type="EMBL" id="PIS39468.1"/>
    </source>
</evidence>
<dbReference type="CDD" id="cd07067">
    <property type="entry name" value="HP_PGM_like"/>
    <property type="match status" value="1"/>
</dbReference>
<evidence type="ECO:0000256" key="7">
    <source>
        <dbReference type="ARBA" id="ARBA00022723"/>
    </source>
</evidence>
<dbReference type="FunFam" id="3.40.50.620:FF:000063">
    <property type="entry name" value="Isoleucine--tRNA ligase"/>
    <property type="match status" value="1"/>
</dbReference>
<feature type="binding site" evidence="15">
    <location>
        <position position="826"/>
    </location>
    <ligand>
        <name>ATP</name>
        <dbReference type="ChEBI" id="CHEBI:30616"/>
    </ligand>
</feature>
<dbReference type="InterPro" id="IPR002300">
    <property type="entry name" value="aa-tRNA-synth_Ia"/>
</dbReference>
<dbReference type="Gene3D" id="1.10.730.10">
    <property type="entry name" value="Isoleucyl-tRNA Synthetase, Domain 1"/>
    <property type="match status" value="1"/>
</dbReference>
<dbReference type="Gene3D" id="3.40.50.1240">
    <property type="entry name" value="Phosphoglycerate mutase-like"/>
    <property type="match status" value="1"/>
</dbReference>
<dbReference type="GO" id="GO:0000049">
    <property type="term" value="F:tRNA binding"/>
    <property type="evidence" value="ECO:0007669"/>
    <property type="project" value="InterPro"/>
</dbReference>
<dbReference type="PANTHER" id="PTHR42780">
    <property type="entry name" value="SOLEUCYL-TRNA SYNTHETASE"/>
    <property type="match status" value="1"/>
</dbReference>
<evidence type="ECO:0000313" key="21">
    <source>
        <dbReference type="Proteomes" id="UP000230088"/>
    </source>
</evidence>
<dbReference type="InterPro" id="IPR013078">
    <property type="entry name" value="His_Pase_superF_clade-1"/>
</dbReference>
<evidence type="ECO:0000256" key="9">
    <source>
        <dbReference type="ARBA" id="ARBA00022833"/>
    </source>
</evidence>
<gene>
    <name evidence="15" type="primary">ileS</name>
    <name evidence="20" type="ORF">COT33_01845</name>
</gene>
<dbReference type="Pfam" id="PF00133">
    <property type="entry name" value="tRNA-synt_1"/>
    <property type="match status" value="2"/>
</dbReference>
<comment type="caution">
    <text evidence="20">The sequence shown here is derived from an EMBL/GenBank/DDBJ whole genome shotgun (WGS) entry which is preliminary data.</text>
</comment>
<dbReference type="GO" id="GO:0006428">
    <property type="term" value="P:isoleucyl-tRNA aminoacylation"/>
    <property type="evidence" value="ECO:0007669"/>
    <property type="project" value="UniProtKB-UniRule"/>
</dbReference>
<feature type="domain" description="Aminoacyl-tRNA synthetase class Ia" evidence="18">
    <location>
        <begin position="12"/>
        <end position="493"/>
    </location>
</feature>
<dbReference type="InterPro" id="IPR009008">
    <property type="entry name" value="Val/Leu/Ile-tRNA-synth_edit"/>
</dbReference>
<accession>A0A2H0YLU6</accession>
<keyword evidence="10 15" id="KW-0067">ATP-binding</keyword>
<comment type="catalytic activity">
    <reaction evidence="14 15">
        <text>tRNA(Ile) + L-isoleucine + ATP = L-isoleucyl-tRNA(Ile) + AMP + diphosphate</text>
        <dbReference type="Rhea" id="RHEA:11060"/>
        <dbReference type="Rhea" id="RHEA-COMP:9666"/>
        <dbReference type="Rhea" id="RHEA-COMP:9695"/>
        <dbReference type="ChEBI" id="CHEBI:30616"/>
        <dbReference type="ChEBI" id="CHEBI:33019"/>
        <dbReference type="ChEBI" id="CHEBI:58045"/>
        <dbReference type="ChEBI" id="CHEBI:78442"/>
        <dbReference type="ChEBI" id="CHEBI:78528"/>
        <dbReference type="ChEBI" id="CHEBI:456215"/>
        <dbReference type="EC" id="6.1.1.5"/>
    </reaction>
</comment>
<keyword evidence="5 15" id="KW-0963">Cytoplasm</keyword>
<evidence type="ECO:0000256" key="2">
    <source>
        <dbReference type="ARBA" id="ARBA00004496"/>
    </source>
</evidence>
<evidence type="ECO:0000256" key="10">
    <source>
        <dbReference type="ARBA" id="ARBA00022840"/>
    </source>
</evidence>
<proteinExistence type="inferred from homology"/>
<dbReference type="AlphaFoldDB" id="A0A2H0YLU6"/>
<dbReference type="InterPro" id="IPR023586">
    <property type="entry name" value="Ile-tRNA-ligase_type2"/>
</dbReference>
<evidence type="ECO:0000259" key="18">
    <source>
        <dbReference type="Pfam" id="PF00133"/>
    </source>
</evidence>
<organism evidence="20 21">
    <name type="scientific">Candidatus Nealsonbacteria bacterium CG08_land_8_20_14_0_20_38_20</name>
    <dbReference type="NCBI Taxonomy" id="1974705"/>
    <lineage>
        <taxon>Bacteria</taxon>
        <taxon>Candidatus Nealsoniibacteriota</taxon>
    </lineage>
</organism>